<keyword evidence="2" id="KW-1185">Reference proteome</keyword>
<dbReference type="Gene3D" id="2.40.10.270">
    <property type="entry name" value="Bacteriophage SPP1 head-tail adaptor protein"/>
    <property type="match status" value="1"/>
</dbReference>
<dbReference type="InterPro" id="IPR008767">
    <property type="entry name" value="Phage_SPP1_head-tail_adaptor"/>
</dbReference>
<proteinExistence type="predicted"/>
<dbReference type="Pfam" id="PF05521">
    <property type="entry name" value="Phage_HCP"/>
    <property type="match status" value="1"/>
</dbReference>
<dbReference type="EMBL" id="JABEVQ010000006">
    <property type="protein sequence ID" value="NWN92294.1"/>
    <property type="molecule type" value="Genomic_DNA"/>
</dbReference>
<dbReference type="AlphaFoldDB" id="A0A851HSB3"/>
<evidence type="ECO:0000313" key="1">
    <source>
        <dbReference type="EMBL" id="NWN92294.1"/>
    </source>
</evidence>
<comment type="caution">
    <text evidence="1">The sequence shown here is derived from an EMBL/GenBank/DDBJ whole genome shotgun (WGS) entry which is preliminary data.</text>
</comment>
<reference evidence="1 2" key="1">
    <citation type="submission" date="2020-03" db="EMBL/GenBank/DDBJ databases">
        <title>Metagenomic, metatranscriptomic, and metabolomic analyses revealed the key microbes and metabolic features during the fermentation of ganjang, Korean traditional soy sauce.</title>
        <authorList>
            <person name="Chun B.H."/>
            <person name="Jeon C.O."/>
        </authorList>
    </citation>
    <scope>NUCLEOTIDE SEQUENCE [LARGE SCALE GENOMIC DNA]</scope>
    <source>
        <strain evidence="1 2">KG14</strain>
    </source>
</reference>
<accession>A0A851HSB3</accession>
<dbReference type="Proteomes" id="UP000536442">
    <property type="component" value="Unassembled WGS sequence"/>
</dbReference>
<name>A0A851HSB3_9GAMM</name>
<evidence type="ECO:0000313" key="2">
    <source>
        <dbReference type="Proteomes" id="UP000536442"/>
    </source>
</evidence>
<gene>
    <name evidence="1" type="ORF">HLV39_12410</name>
</gene>
<dbReference type="NCBIfam" id="TIGR01563">
    <property type="entry name" value="gp16_SPP1"/>
    <property type="match status" value="1"/>
</dbReference>
<protein>
    <submittedName>
        <fullName evidence="1">Phage head closure protein</fullName>
    </submittedName>
</protein>
<organism evidence="1 2">
    <name type="scientific">Marinobacter adhaerens</name>
    <dbReference type="NCBI Taxonomy" id="1033846"/>
    <lineage>
        <taxon>Bacteria</taxon>
        <taxon>Pseudomonadati</taxon>
        <taxon>Pseudomonadota</taxon>
        <taxon>Gammaproteobacteria</taxon>
        <taxon>Pseudomonadales</taxon>
        <taxon>Marinobacteraceae</taxon>
        <taxon>Marinobacter</taxon>
    </lineage>
</organism>
<dbReference type="InterPro" id="IPR038666">
    <property type="entry name" value="SSP1_head-tail_sf"/>
</dbReference>
<sequence length="111" mass="12284">MRAGKLRHRVTIQKPGRTQDPVTGEITNGWSDVATVWASVEPVSVKEFIASQAGQSEITTRITMRYRDGINAKMRAVFRGKIYNIHGALTDPKSGYEYLTLPCSEGVNDGE</sequence>